<feature type="transmembrane region" description="Helical" evidence="1">
    <location>
        <begin position="117"/>
        <end position="137"/>
    </location>
</feature>
<keyword evidence="1" id="KW-1133">Transmembrane helix</keyword>
<evidence type="ECO:0000256" key="1">
    <source>
        <dbReference type="SAM" id="Phobius"/>
    </source>
</evidence>
<keyword evidence="1" id="KW-0472">Membrane</keyword>
<evidence type="ECO:0000313" key="2">
    <source>
        <dbReference type="EMBL" id="CAB4961103.1"/>
    </source>
</evidence>
<sequence length="138" mass="14510">MNNTAQLTSAVDSIRLSLHIFGACIWVGGQFTLAALVPLLKKFNPEAPRIAAKGFNKIGWVAFAALIVTGMWNMADVPDDASAGYQRVLGAKMMIVLLSGVAAFVHTKAKTSKSIAMWGSISGVTALLAMYLGVLLAG</sequence>
<protein>
    <submittedName>
        <fullName evidence="2">Unannotated protein</fullName>
    </submittedName>
</protein>
<feature type="transmembrane region" description="Helical" evidence="1">
    <location>
        <begin position="87"/>
        <end position="105"/>
    </location>
</feature>
<name>A0A6J7L282_9ZZZZ</name>
<keyword evidence="1" id="KW-0812">Transmembrane</keyword>
<reference evidence="2" key="1">
    <citation type="submission" date="2020-05" db="EMBL/GenBank/DDBJ databases">
        <authorList>
            <person name="Chiriac C."/>
            <person name="Salcher M."/>
            <person name="Ghai R."/>
            <person name="Kavagutti S V."/>
        </authorList>
    </citation>
    <scope>NUCLEOTIDE SEQUENCE</scope>
</reference>
<proteinExistence type="predicted"/>
<accession>A0A6J7L282</accession>
<organism evidence="2">
    <name type="scientific">freshwater metagenome</name>
    <dbReference type="NCBI Taxonomy" id="449393"/>
    <lineage>
        <taxon>unclassified sequences</taxon>
        <taxon>metagenomes</taxon>
        <taxon>ecological metagenomes</taxon>
    </lineage>
</organism>
<feature type="transmembrane region" description="Helical" evidence="1">
    <location>
        <begin position="58"/>
        <end position="75"/>
    </location>
</feature>
<dbReference type="EMBL" id="CAFBNS010000079">
    <property type="protein sequence ID" value="CAB4961103.1"/>
    <property type="molecule type" value="Genomic_DNA"/>
</dbReference>
<feature type="transmembrane region" description="Helical" evidence="1">
    <location>
        <begin position="16"/>
        <end position="37"/>
    </location>
</feature>
<dbReference type="AlphaFoldDB" id="A0A6J7L282"/>
<gene>
    <name evidence="2" type="ORF">UFOPK3874_00538</name>
</gene>